<proteinExistence type="predicted"/>
<feature type="signal peptide" evidence="1">
    <location>
        <begin position="1"/>
        <end position="24"/>
    </location>
</feature>
<comment type="caution">
    <text evidence="2">The sequence shown here is derived from an EMBL/GenBank/DDBJ whole genome shotgun (WGS) entry which is preliminary data.</text>
</comment>
<keyword evidence="1" id="KW-0732">Signal</keyword>
<evidence type="ECO:0000313" key="3">
    <source>
        <dbReference type="Proteomes" id="UP001153365"/>
    </source>
</evidence>
<reference evidence="2" key="1">
    <citation type="submission" date="2022-06" db="EMBL/GenBank/DDBJ databases">
        <authorList>
            <consortium name="SYNGENTA / RWTH Aachen University"/>
        </authorList>
    </citation>
    <scope>NUCLEOTIDE SEQUENCE</scope>
</reference>
<dbReference type="Proteomes" id="UP001153365">
    <property type="component" value="Unassembled WGS sequence"/>
</dbReference>
<evidence type="ECO:0000313" key="2">
    <source>
        <dbReference type="EMBL" id="CAH7677078.1"/>
    </source>
</evidence>
<name>A0AAV0B3G7_PHAPC</name>
<dbReference type="EMBL" id="CALTRL010002896">
    <property type="protein sequence ID" value="CAH7677078.1"/>
    <property type="molecule type" value="Genomic_DNA"/>
</dbReference>
<accession>A0AAV0B3G7</accession>
<evidence type="ECO:0000256" key="1">
    <source>
        <dbReference type="SAM" id="SignalP"/>
    </source>
</evidence>
<dbReference type="AlphaFoldDB" id="A0AAV0B3G7"/>
<gene>
    <name evidence="2" type="ORF">PPACK8108_LOCUS12203</name>
</gene>
<organism evidence="2 3">
    <name type="scientific">Phakopsora pachyrhizi</name>
    <name type="common">Asian soybean rust disease fungus</name>
    <dbReference type="NCBI Taxonomy" id="170000"/>
    <lineage>
        <taxon>Eukaryota</taxon>
        <taxon>Fungi</taxon>
        <taxon>Dikarya</taxon>
        <taxon>Basidiomycota</taxon>
        <taxon>Pucciniomycotina</taxon>
        <taxon>Pucciniomycetes</taxon>
        <taxon>Pucciniales</taxon>
        <taxon>Phakopsoraceae</taxon>
        <taxon>Phakopsora</taxon>
    </lineage>
</organism>
<keyword evidence="3" id="KW-1185">Reference proteome</keyword>
<feature type="chain" id="PRO_5043773689" evidence="1">
    <location>
        <begin position="25"/>
        <end position="132"/>
    </location>
</feature>
<protein>
    <submittedName>
        <fullName evidence="2">Uncharacterized protein</fullName>
    </submittedName>
</protein>
<sequence length="132" mass="14230">MGAGEWAQAHLCAVCCVLCAAIGAQVRIGVGTVRVSAFEISEYSKKIASVTFQRLHIARYLARDIHGEIRSLFHKPLMVKNSLKNITLNDLSHDLIDEGQGLCRALPPSSGLRVDSVLDRALEAKSSSSQAA</sequence>